<gene>
    <name evidence="6" type="ORF">C7450_105272</name>
</gene>
<comment type="caution">
    <text evidence="6">The sequence shown here is derived from an EMBL/GenBank/DDBJ whole genome shotgun (WGS) entry which is preliminary data.</text>
</comment>
<evidence type="ECO:0000256" key="2">
    <source>
        <dbReference type="ARBA" id="ARBA00022692"/>
    </source>
</evidence>
<dbReference type="EMBL" id="QJJK01000005">
    <property type="protein sequence ID" value="PXW58923.1"/>
    <property type="molecule type" value="Genomic_DNA"/>
</dbReference>
<feature type="transmembrane region" description="Helical" evidence="5">
    <location>
        <begin position="136"/>
        <end position="164"/>
    </location>
</feature>
<dbReference type="InterPro" id="IPR059112">
    <property type="entry name" value="CysZ/EI24"/>
</dbReference>
<comment type="subcellular location">
    <subcellularLocation>
        <location evidence="1">Membrane</location>
        <topology evidence="1">Multi-pass membrane protein</topology>
    </subcellularLocation>
</comment>
<feature type="transmembrane region" description="Helical" evidence="5">
    <location>
        <begin position="198"/>
        <end position="217"/>
    </location>
</feature>
<evidence type="ECO:0000256" key="3">
    <source>
        <dbReference type="ARBA" id="ARBA00022989"/>
    </source>
</evidence>
<feature type="transmembrane region" description="Helical" evidence="5">
    <location>
        <begin position="36"/>
        <end position="56"/>
    </location>
</feature>
<dbReference type="Pfam" id="PF07264">
    <property type="entry name" value="EI24"/>
    <property type="match status" value="1"/>
</dbReference>
<evidence type="ECO:0000256" key="1">
    <source>
        <dbReference type="ARBA" id="ARBA00004141"/>
    </source>
</evidence>
<dbReference type="NCBIfam" id="NF009407">
    <property type="entry name" value="PRK12768.1"/>
    <property type="match status" value="1"/>
</dbReference>
<proteinExistence type="predicted"/>
<evidence type="ECO:0000313" key="7">
    <source>
        <dbReference type="Proteomes" id="UP000248021"/>
    </source>
</evidence>
<dbReference type="AlphaFoldDB" id="A0A2V3U6S0"/>
<evidence type="ECO:0000256" key="5">
    <source>
        <dbReference type="SAM" id="Phobius"/>
    </source>
</evidence>
<accession>A0A2V3U6S0</accession>
<evidence type="ECO:0000313" key="6">
    <source>
        <dbReference type="EMBL" id="PXW58923.1"/>
    </source>
</evidence>
<reference evidence="6 7" key="1">
    <citation type="submission" date="2018-05" db="EMBL/GenBank/DDBJ databases">
        <title>Genomic Encyclopedia of Type Strains, Phase IV (KMG-IV): sequencing the most valuable type-strain genomes for metagenomic binning, comparative biology and taxonomic classification.</title>
        <authorList>
            <person name="Goeker M."/>
        </authorList>
    </citation>
    <scope>NUCLEOTIDE SEQUENCE [LARGE SCALE GENOMIC DNA]</scope>
    <source>
        <strain evidence="6 7">DSM 6462</strain>
    </source>
</reference>
<keyword evidence="2 5" id="KW-0812">Transmembrane</keyword>
<keyword evidence="3 5" id="KW-1133">Transmembrane helix</keyword>
<keyword evidence="4 5" id="KW-0472">Membrane</keyword>
<protein>
    <submittedName>
        <fullName evidence="6">Uncharacterized protein involved in cysteine biosynthesis</fullName>
    </submittedName>
</protein>
<name>A0A2V3U6S0_9HYPH</name>
<sequence length="245" mass="26324">MIALPLLASISLVLEAAIKAASQILSPGFRRLLWRSLGLTILLLAIVWFALTRVIAHFMDGSDILSNYPLIDSLAFFFAGVGIFIGLAYIIAPVTAVVAGYFLDDAAALVEERYYPADPPGQPLSFSRSLLYGLRFAGLAVLVNGVALILFFVPVVNVAAFFLANGYLLGREYFELAAGRFRPMPEAAAMRAAHRGTILIAGFLLAGMVAIPLVNLFTPLFGVALMVHIHKGLAARGRVPERAPP</sequence>
<dbReference type="Proteomes" id="UP000248021">
    <property type="component" value="Unassembled WGS sequence"/>
</dbReference>
<keyword evidence="7" id="KW-1185">Reference proteome</keyword>
<evidence type="ECO:0000256" key="4">
    <source>
        <dbReference type="ARBA" id="ARBA00023136"/>
    </source>
</evidence>
<organism evidence="6 7">
    <name type="scientific">Chelatococcus asaccharovorans</name>
    <dbReference type="NCBI Taxonomy" id="28210"/>
    <lineage>
        <taxon>Bacteria</taxon>
        <taxon>Pseudomonadati</taxon>
        <taxon>Pseudomonadota</taxon>
        <taxon>Alphaproteobacteria</taxon>
        <taxon>Hyphomicrobiales</taxon>
        <taxon>Chelatococcaceae</taxon>
        <taxon>Chelatococcus</taxon>
    </lineage>
</organism>
<feature type="transmembrane region" description="Helical" evidence="5">
    <location>
        <begin position="76"/>
        <end position="103"/>
    </location>
</feature>